<dbReference type="PIRSF" id="PIRSF019543">
    <property type="entry name" value="Clavaminate_syn"/>
    <property type="match status" value="1"/>
</dbReference>
<evidence type="ECO:0000256" key="3">
    <source>
        <dbReference type="ARBA" id="ARBA00023002"/>
    </source>
</evidence>
<dbReference type="GO" id="GO:0016491">
    <property type="term" value="F:oxidoreductase activity"/>
    <property type="evidence" value="ECO:0007669"/>
    <property type="project" value="UniProtKB-KW"/>
</dbReference>
<keyword evidence="3" id="KW-0560">Oxidoreductase</keyword>
<evidence type="ECO:0000313" key="6">
    <source>
        <dbReference type="EMBL" id="GHD13716.1"/>
    </source>
</evidence>
<comment type="caution">
    <text evidence="6">The sequence shown here is derived from an EMBL/GenBank/DDBJ whole genome shotgun (WGS) entry which is preliminary data.</text>
</comment>
<gene>
    <name evidence="6" type="primary">asnO</name>
    <name evidence="6" type="ORF">GCM10010334_72190</name>
</gene>
<dbReference type="SUPFAM" id="SSF51197">
    <property type="entry name" value="Clavaminate synthase-like"/>
    <property type="match status" value="1"/>
</dbReference>
<comment type="similarity">
    <text evidence="1">Belongs to the clavaminate synthase family.</text>
</comment>
<dbReference type="NCBIfam" id="NF041363">
    <property type="entry name" value="GntD_guanitoxin"/>
    <property type="match status" value="1"/>
</dbReference>
<dbReference type="EMBL" id="BMVC01000020">
    <property type="protein sequence ID" value="GHD13716.1"/>
    <property type="molecule type" value="Genomic_DNA"/>
</dbReference>
<keyword evidence="2 5" id="KW-0479">Metal-binding</keyword>
<dbReference type="GO" id="GO:0005506">
    <property type="term" value="F:iron ion binding"/>
    <property type="evidence" value="ECO:0007669"/>
    <property type="project" value="InterPro"/>
</dbReference>
<feature type="binding site" evidence="5">
    <location>
        <position position="148"/>
    </location>
    <ligand>
        <name>Fe cation</name>
        <dbReference type="ChEBI" id="CHEBI:24875"/>
    </ligand>
</feature>
<evidence type="ECO:0000256" key="2">
    <source>
        <dbReference type="ARBA" id="ARBA00022723"/>
    </source>
</evidence>
<dbReference type="InterPro" id="IPR014503">
    <property type="entry name" value="Clavaminate_syn-like"/>
</dbReference>
<organism evidence="6 7">
    <name type="scientific">Streptomyces finlayi</name>
    <dbReference type="NCBI Taxonomy" id="67296"/>
    <lineage>
        <taxon>Bacteria</taxon>
        <taxon>Bacillati</taxon>
        <taxon>Actinomycetota</taxon>
        <taxon>Actinomycetes</taxon>
        <taxon>Kitasatosporales</taxon>
        <taxon>Streptomycetaceae</taxon>
        <taxon>Streptomyces</taxon>
    </lineage>
</organism>
<name>A0A919CDT7_9ACTN</name>
<feature type="binding site" evidence="5">
    <location>
        <position position="146"/>
    </location>
    <ligand>
        <name>Fe cation</name>
        <dbReference type="ChEBI" id="CHEBI:24875"/>
    </ligand>
</feature>
<evidence type="ECO:0000256" key="5">
    <source>
        <dbReference type="PIRSR" id="PIRSR019543-2"/>
    </source>
</evidence>
<dbReference type="Proteomes" id="UP000638353">
    <property type="component" value="Unassembled WGS sequence"/>
</dbReference>
<evidence type="ECO:0000256" key="1">
    <source>
        <dbReference type="ARBA" id="ARBA00008425"/>
    </source>
</evidence>
<accession>A0A919CDT7</accession>
<reference evidence="6" key="1">
    <citation type="journal article" date="2014" name="Int. J. Syst. Evol. Microbiol.">
        <title>Complete genome sequence of Corynebacterium casei LMG S-19264T (=DSM 44701T), isolated from a smear-ripened cheese.</title>
        <authorList>
            <consortium name="US DOE Joint Genome Institute (JGI-PGF)"/>
            <person name="Walter F."/>
            <person name="Albersmeier A."/>
            <person name="Kalinowski J."/>
            <person name="Ruckert C."/>
        </authorList>
    </citation>
    <scope>NUCLEOTIDE SEQUENCE</scope>
    <source>
        <strain evidence="6">JCM 4637</strain>
    </source>
</reference>
<dbReference type="InterPro" id="IPR053447">
    <property type="entry name" value="Alpha-KG_dependent_hydroxylase"/>
</dbReference>
<dbReference type="InterPro" id="IPR042098">
    <property type="entry name" value="TauD-like_sf"/>
</dbReference>
<proteinExistence type="inferred from homology"/>
<protein>
    <submittedName>
        <fullName evidence="6">L-asparagine oxygenase</fullName>
    </submittedName>
</protein>
<evidence type="ECO:0000256" key="4">
    <source>
        <dbReference type="ARBA" id="ARBA00023004"/>
    </source>
</evidence>
<reference evidence="6" key="2">
    <citation type="submission" date="2020-09" db="EMBL/GenBank/DDBJ databases">
        <authorList>
            <person name="Sun Q."/>
            <person name="Ohkuma M."/>
        </authorList>
    </citation>
    <scope>NUCLEOTIDE SEQUENCE</scope>
    <source>
        <strain evidence="6">JCM 4637</strain>
    </source>
</reference>
<dbReference type="AlphaFoldDB" id="A0A919CDT7"/>
<sequence length="343" mass="38436">MHTLTLDPADADAVADLLDELAARHDSVEDQALQHELTLQSHRLPLALRRFLTDFRLHEPAGACVVSGYRVDQERVGATPAHWRERTGVSPALREEIFLLLCGALLGEPVGWATQQDGYLVHDVLPVKGHEDEQIGTGSNQTIFWHVEDAFHPYRGDYVGLLCLRNPDRVPTTFLGVQDLDISEADRKVLAEPRFYMRPDNSHLQMLDAGPGRPLDGGTRLLDAAYERLKRMRDDAAPVPVLFGSAADPYLCLDPYFMDLDRLDHEAREALGRLSDEIDRRLGGAALAPGEIVFVDNYRAVHGRSSFAARFDGTDRWLKRVNVVRDLRKSRDTRATAASRVLF</sequence>
<evidence type="ECO:0000313" key="7">
    <source>
        <dbReference type="Proteomes" id="UP000638353"/>
    </source>
</evidence>
<dbReference type="Gene3D" id="3.60.130.10">
    <property type="entry name" value="Clavaminate synthase-like"/>
    <property type="match status" value="1"/>
</dbReference>
<dbReference type="RefSeq" id="WP_189827869.1">
    <property type="nucleotide sequence ID" value="NZ_BMVC01000020.1"/>
</dbReference>
<keyword evidence="4 5" id="KW-0408">Iron</keyword>